<dbReference type="Gene3D" id="3.10.105.10">
    <property type="entry name" value="Dipeptide-binding Protein, Domain 3"/>
    <property type="match status" value="1"/>
</dbReference>
<proteinExistence type="inferred from homology"/>
<dbReference type="GO" id="GO:1904680">
    <property type="term" value="F:peptide transmembrane transporter activity"/>
    <property type="evidence" value="ECO:0007669"/>
    <property type="project" value="TreeGrafter"/>
</dbReference>
<feature type="domain" description="Solute-binding protein family 5" evidence="3">
    <location>
        <begin position="86"/>
        <end position="450"/>
    </location>
</feature>
<dbReference type="Proteomes" id="UP000028782">
    <property type="component" value="Chromosome"/>
</dbReference>
<dbReference type="InterPro" id="IPR030678">
    <property type="entry name" value="Peptide/Ni-bd"/>
</dbReference>
<evidence type="ECO:0000259" key="3">
    <source>
        <dbReference type="Pfam" id="PF00496"/>
    </source>
</evidence>
<dbReference type="AlphaFoldDB" id="A0A076PGT3"/>
<evidence type="ECO:0000256" key="1">
    <source>
        <dbReference type="ARBA" id="ARBA00005695"/>
    </source>
</evidence>
<dbReference type="SUPFAM" id="SSF53850">
    <property type="entry name" value="Periplasmic binding protein-like II"/>
    <property type="match status" value="1"/>
</dbReference>
<dbReference type="InterPro" id="IPR006311">
    <property type="entry name" value="TAT_signal"/>
</dbReference>
<protein>
    <submittedName>
        <fullName evidence="4">ABC transporter substrate-binding protein</fullName>
    </submittedName>
</protein>
<organism evidence="4 5">
    <name type="scientific">Comamonas testosteroni TK102</name>
    <dbReference type="NCBI Taxonomy" id="1392005"/>
    <lineage>
        <taxon>Bacteria</taxon>
        <taxon>Pseudomonadati</taxon>
        <taxon>Pseudomonadota</taxon>
        <taxon>Betaproteobacteria</taxon>
        <taxon>Burkholderiales</taxon>
        <taxon>Comamonadaceae</taxon>
        <taxon>Comamonas</taxon>
    </lineage>
</organism>
<dbReference type="InterPro" id="IPR000914">
    <property type="entry name" value="SBP_5_dom"/>
</dbReference>
<reference evidence="4 5" key="1">
    <citation type="journal article" date="2014" name="Genome Announc.">
        <title>Complete Genome Sequence of Polychlorinated Biphenyl Degrader Comamonas testosteroni TK102 (NBRC 109938).</title>
        <authorList>
            <person name="Fukuda K."/>
            <person name="Hosoyama A."/>
            <person name="Tsuchikane K."/>
            <person name="Ohji S."/>
            <person name="Yamazoe A."/>
            <person name="Fujita N."/>
            <person name="Shintani M."/>
            <person name="Kimbara K."/>
        </authorList>
    </citation>
    <scope>NUCLEOTIDE SEQUENCE [LARGE SCALE GENOMIC DNA]</scope>
    <source>
        <strain evidence="4">TK102</strain>
    </source>
</reference>
<dbReference type="KEGG" id="ctes:O987_03220"/>
<dbReference type="Pfam" id="PF00496">
    <property type="entry name" value="SBP_bac_5"/>
    <property type="match status" value="1"/>
</dbReference>
<keyword evidence="2" id="KW-0732">Signal</keyword>
<dbReference type="GO" id="GO:0043190">
    <property type="term" value="C:ATP-binding cassette (ABC) transporter complex"/>
    <property type="evidence" value="ECO:0007669"/>
    <property type="project" value="InterPro"/>
</dbReference>
<dbReference type="CDD" id="cd08517">
    <property type="entry name" value="PBP2_NikA_DppA_OppA_like_13"/>
    <property type="match status" value="1"/>
</dbReference>
<dbReference type="HOGENOM" id="CLU_017028_7_3_4"/>
<dbReference type="PANTHER" id="PTHR30290">
    <property type="entry name" value="PERIPLASMIC BINDING COMPONENT OF ABC TRANSPORTER"/>
    <property type="match status" value="1"/>
</dbReference>
<evidence type="ECO:0000313" key="5">
    <source>
        <dbReference type="Proteomes" id="UP000028782"/>
    </source>
</evidence>
<dbReference type="PIRSF" id="PIRSF002741">
    <property type="entry name" value="MppA"/>
    <property type="match status" value="1"/>
</dbReference>
<dbReference type="EMBL" id="CP006704">
    <property type="protein sequence ID" value="AIJ44813.1"/>
    <property type="molecule type" value="Genomic_DNA"/>
</dbReference>
<sequence>MSADIDSSPASRRSFVLAAAASGLSSIVPSVGWAQQEKPQKGGTLTLLLFPEPPTLTTIAHTAGSSVTISGKVTEGLLTYDFNLNPQPQLAVSWTISPDGLLYSFKLRQGVKWHDGKPFTSADVAHSIALLKEFHPRGRATFASVSEVQTPDAHTVVLKLSKPIPYLITALAASESPMVPKHLYSTGRADANPANNAPVGTGPFVFKEWVRGSHVIYERNPHYWDGDKPYIDRLIVRFIPDAAARTAAIESGQVQIAPSSPVPFSEVDRLRTKPGLSFETRGYEYINTVYRLEFNLEHEALKDLRVRQAIAHAIQRENLLKVAWYGQGRLTSGPVHPALKKFYVPDLPLLPHDLRAAEKLLDDAGLRRGKAGGNWRIRLHLTPIPNEGGQRTADFLKQALGRIGIDVQINGQDFATYIKRVYTDRAFDLHVSAMSNTFDPTVGIQRLYWSKNFKRGLPFSNGAHYVSPEVDRLLESAAVEVNEPQRIRDIAEFQKRIALDLPDITLVAPHIYTIVDKRVRNHTVGADGVAGNLASVWLAAS</sequence>
<dbReference type="PROSITE" id="PS51318">
    <property type="entry name" value="TAT"/>
    <property type="match status" value="1"/>
</dbReference>
<dbReference type="Gene3D" id="3.40.190.10">
    <property type="entry name" value="Periplasmic binding protein-like II"/>
    <property type="match status" value="1"/>
</dbReference>
<evidence type="ECO:0000313" key="4">
    <source>
        <dbReference type="EMBL" id="AIJ44813.1"/>
    </source>
</evidence>
<dbReference type="GO" id="GO:0015833">
    <property type="term" value="P:peptide transport"/>
    <property type="evidence" value="ECO:0007669"/>
    <property type="project" value="TreeGrafter"/>
</dbReference>
<dbReference type="RefSeq" id="WP_003058878.1">
    <property type="nucleotide sequence ID" value="NZ_CP006704.1"/>
</dbReference>
<evidence type="ECO:0000256" key="2">
    <source>
        <dbReference type="ARBA" id="ARBA00022729"/>
    </source>
</evidence>
<dbReference type="InterPro" id="IPR039424">
    <property type="entry name" value="SBP_5"/>
</dbReference>
<gene>
    <name evidence="4" type="ORF">O987_03220</name>
</gene>
<dbReference type="PANTHER" id="PTHR30290:SF38">
    <property type="entry name" value="D,D-DIPEPTIDE-BINDING PERIPLASMIC PROTEIN DDPA-RELATED"/>
    <property type="match status" value="1"/>
</dbReference>
<accession>A0A076PGT3</accession>
<name>A0A076PGT3_COMTE</name>
<dbReference type="GO" id="GO:0030288">
    <property type="term" value="C:outer membrane-bounded periplasmic space"/>
    <property type="evidence" value="ECO:0007669"/>
    <property type="project" value="UniProtKB-ARBA"/>
</dbReference>
<comment type="similarity">
    <text evidence="1">Belongs to the bacterial solute-binding protein 5 family.</text>
</comment>